<dbReference type="OrthoDB" id="20872at2759"/>
<dbReference type="InterPro" id="IPR002110">
    <property type="entry name" value="Ankyrin_rpt"/>
</dbReference>
<evidence type="ECO:0000256" key="3">
    <source>
        <dbReference type="PROSITE-ProRule" id="PRU00023"/>
    </source>
</evidence>
<gene>
    <name evidence="4" type="ORF">MCOR_58148</name>
</gene>
<protein>
    <submittedName>
        <fullName evidence="4">Uncharacterized protein</fullName>
    </submittedName>
</protein>
<evidence type="ECO:0000313" key="4">
    <source>
        <dbReference type="EMBL" id="CAC5426448.1"/>
    </source>
</evidence>
<feature type="repeat" description="ANK" evidence="3">
    <location>
        <begin position="142"/>
        <end position="174"/>
    </location>
</feature>
<feature type="repeat" description="ANK" evidence="3">
    <location>
        <begin position="175"/>
        <end position="207"/>
    </location>
</feature>
<accession>A0A6J8F0M1</accession>
<evidence type="ECO:0000313" key="5">
    <source>
        <dbReference type="Proteomes" id="UP000507470"/>
    </source>
</evidence>
<dbReference type="Gene3D" id="1.25.40.20">
    <property type="entry name" value="Ankyrin repeat-containing domain"/>
    <property type="match status" value="6"/>
</dbReference>
<evidence type="ECO:0000256" key="2">
    <source>
        <dbReference type="ARBA" id="ARBA00023043"/>
    </source>
</evidence>
<dbReference type="Proteomes" id="UP000507470">
    <property type="component" value="Unassembled WGS sequence"/>
</dbReference>
<feature type="repeat" description="ANK" evidence="3">
    <location>
        <begin position="293"/>
        <end position="325"/>
    </location>
</feature>
<feature type="repeat" description="ANK" evidence="3">
    <location>
        <begin position="5"/>
        <end position="37"/>
    </location>
</feature>
<dbReference type="EMBL" id="CACVKT020010430">
    <property type="protein sequence ID" value="CAC5426448.1"/>
    <property type="molecule type" value="Genomic_DNA"/>
</dbReference>
<feature type="repeat" description="ANK" evidence="3">
    <location>
        <begin position="59"/>
        <end position="91"/>
    </location>
</feature>
<feature type="repeat" description="ANK" evidence="3">
    <location>
        <begin position="362"/>
        <end position="394"/>
    </location>
</feature>
<dbReference type="PANTHER" id="PTHR24178">
    <property type="entry name" value="MOLTING PROTEIN MLT-4"/>
    <property type="match status" value="1"/>
</dbReference>
<dbReference type="PROSITE" id="PS50297">
    <property type="entry name" value="ANK_REP_REGION"/>
    <property type="match status" value="5"/>
</dbReference>
<dbReference type="InterPro" id="IPR036770">
    <property type="entry name" value="Ankyrin_rpt-contain_sf"/>
</dbReference>
<reference evidence="4 5" key="1">
    <citation type="submission" date="2020-06" db="EMBL/GenBank/DDBJ databases">
        <authorList>
            <person name="Li R."/>
            <person name="Bekaert M."/>
        </authorList>
    </citation>
    <scope>NUCLEOTIDE SEQUENCE [LARGE SCALE GENOMIC DNA]</scope>
    <source>
        <strain evidence="5">wild</strain>
    </source>
</reference>
<sequence length="643" mass="72009">MCNNKGVSPLWIASEEGHANIVKELLQHSAEIASYNYNIEVVNVLLSCVDVDIDLCDNNGRSSLYWASHQGHVIVIKKLLHHSSKVNKCDTKVNNLLHHSAEVHKYTGKDISSLWIASQQEHVNDIKDLLLHSADINRCNGNVFSPLCIAIERGHVNAVKELLQHSIEVNKCDERGVSPLWIASQARHVLVVVELLLHSADINKFNDKDVSPLWIASDRGHVNVVKELLQHSIEVNKCDERGVSPYVDSKSGRKFTRCSRTVTTFGRPSDRGHVNVVKELLQHSIEVNKCDDEGVSPLWIASQAGHVPVVKELLQHSAAADFNKYCKDSTPPLQIASYKNRIEVVKVLLKCNDVLIDLYDNDGCTLLFLTSQQGHDDVVRELLQHSAELNKCDNKDTLPLRKAHVTAHVIPVKELLKNSTYVTSQLHIACYNNWIKEIKVILQCYDVSINCCDKDGHFSLYWANQQGYVNVVKELFLHSAVVNNRNKKAASPLWIASQNGHDNVVTELIQNLAEVNKCSTNGTTPLQIACCNNRIDVMNVLLQCEDIDINLYGNDGRSALYWASKGHVNVVKELFIHSVEDNNCRGKFALPLWVASCGEHVKKLLQHSTEVNKCDDKGVSPLWISSYQGHVNVVTELLEHSAK</sequence>
<dbReference type="SUPFAM" id="SSF48403">
    <property type="entry name" value="Ankyrin repeat"/>
    <property type="match status" value="2"/>
</dbReference>
<dbReference type="Pfam" id="PF12796">
    <property type="entry name" value="Ank_2"/>
    <property type="match status" value="4"/>
</dbReference>
<feature type="repeat" description="ANK" evidence="3">
    <location>
        <begin position="455"/>
        <end position="487"/>
    </location>
</feature>
<keyword evidence="5" id="KW-1185">Reference proteome</keyword>
<feature type="repeat" description="ANK" evidence="3">
    <location>
        <begin position="617"/>
        <end position="643"/>
    </location>
</feature>
<dbReference type="AlphaFoldDB" id="A0A6J8F0M1"/>
<proteinExistence type="predicted"/>
<evidence type="ECO:0000256" key="1">
    <source>
        <dbReference type="ARBA" id="ARBA00022737"/>
    </source>
</evidence>
<dbReference type="PROSITE" id="PS50088">
    <property type="entry name" value="ANK_REPEAT"/>
    <property type="match status" value="9"/>
</dbReference>
<feature type="repeat" description="ANK" evidence="3">
    <location>
        <begin position="208"/>
        <end position="240"/>
    </location>
</feature>
<dbReference type="Pfam" id="PF00023">
    <property type="entry name" value="Ank"/>
    <property type="match status" value="2"/>
</dbReference>
<keyword evidence="1" id="KW-0677">Repeat</keyword>
<dbReference type="SMART" id="SM00248">
    <property type="entry name" value="ANK"/>
    <property type="match status" value="16"/>
</dbReference>
<keyword evidence="2 3" id="KW-0040">ANK repeat</keyword>
<organism evidence="4 5">
    <name type="scientific">Mytilus coruscus</name>
    <name type="common">Sea mussel</name>
    <dbReference type="NCBI Taxonomy" id="42192"/>
    <lineage>
        <taxon>Eukaryota</taxon>
        <taxon>Metazoa</taxon>
        <taxon>Spiralia</taxon>
        <taxon>Lophotrochozoa</taxon>
        <taxon>Mollusca</taxon>
        <taxon>Bivalvia</taxon>
        <taxon>Autobranchia</taxon>
        <taxon>Pteriomorphia</taxon>
        <taxon>Mytilida</taxon>
        <taxon>Mytiloidea</taxon>
        <taxon>Mytilidae</taxon>
        <taxon>Mytilinae</taxon>
        <taxon>Mytilus</taxon>
    </lineage>
</organism>
<name>A0A6J8F0M1_MYTCO</name>